<dbReference type="PANTHER" id="PTHR12106:SF27">
    <property type="entry name" value="SORTILIN-RELATED RECEPTOR"/>
    <property type="match status" value="1"/>
</dbReference>
<dbReference type="GO" id="GO:0005829">
    <property type="term" value="C:cytosol"/>
    <property type="evidence" value="ECO:0007669"/>
    <property type="project" value="GOC"/>
</dbReference>
<dbReference type="AlphaFoldDB" id="A0A0C9X2F9"/>
<evidence type="ECO:0000256" key="2">
    <source>
        <dbReference type="SAM" id="MobiDB-lite"/>
    </source>
</evidence>
<dbReference type="GO" id="GO:0006896">
    <property type="term" value="P:Golgi to vacuole transport"/>
    <property type="evidence" value="ECO:0007669"/>
    <property type="project" value="TreeGrafter"/>
</dbReference>
<evidence type="ECO:0000313" key="5">
    <source>
        <dbReference type="Proteomes" id="UP000054477"/>
    </source>
</evidence>
<dbReference type="PANTHER" id="PTHR12106">
    <property type="entry name" value="SORTILIN RELATED"/>
    <property type="match status" value="1"/>
</dbReference>
<dbReference type="HOGENOM" id="CLU_1896567_0_0_1"/>
<organism evidence="4 5">
    <name type="scientific">Laccaria amethystina LaAM-08-1</name>
    <dbReference type="NCBI Taxonomy" id="1095629"/>
    <lineage>
        <taxon>Eukaryota</taxon>
        <taxon>Fungi</taxon>
        <taxon>Dikarya</taxon>
        <taxon>Basidiomycota</taxon>
        <taxon>Agaricomycotina</taxon>
        <taxon>Agaricomycetes</taxon>
        <taxon>Agaricomycetidae</taxon>
        <taxon>Agaricales</taxon>
        <taxon>Agaricineae</taxon>
        <taxon>Hydnangiaceae</taxon>
        <taxon>Laccaria</taxon>
    </lineage>
</organism>
<dbReference type="Proteomes" id="UP000054477">
    <property type="component" value="Unassembled WGS sequence"/>
</dbReference>
<dbReference type="OrthoDB" id="443634at2759"/>
<proteinExistence type="predicted"/>
<evidence type="ECO:0000313" key="4">
    <source>
        <dbReference type="EMBL" id="KIJ90747.1"/>
    </source>
</evidence>
<reference evidence="4 5" key="1">
    <citation type="submission" date="2014-04" db="EMBL/GenBank/DDBJ databases">
        <authorList>
            <consortium name="DOE Joint Genome Institute"/>
            <person name="Kuo A."/>
            <person name="Kohler A."/>
            <person name="Nagy L.G."/>
            <person name="Floudas D."/>
            <person name="Copeland A."/>
            <person name="Barry K.W."/>
            <person name="Cichocki N."/>
            <person name="Veneault-Fourrey C."/>
            <person name="LaButti K."/>
            <person name="Lindquist E.A."/>
            <person name="Lipzen A."/>
            <person name="Lundell T."/>
            <person name="Morin E."/>
            <person name="Murat C."/>
            <person name="Sun H."/>
            <person name="Tunlid A."/>
            <person name="Henrissat B."/>
            <person name="Grigoriev I.V."/>
            <person name="Hibbett D.S."/>
            <person name="Martin F."/>
            <person name="Nordberg H.P."/>
            <person name="Cantor M.N."/>
            <person name="Hua S.X."/>
        </authorList>
    </citation>
    <scope>NUCLEOTIDE SEQUENCE [LARGE SCALE GENOMIC DNA]</scope>
    <source>
        <strain evidence="4 5">LaAM-08-1</strain>
    </source>
</reference>
<dbReference type="InterPro" id="IPR050310">
    <property type="entry name" value="VPS10-sortilin"/>
</dbReference>
<protein>
    <recommendedName>
        <fullName evidence="3">Sortilin N-terminal domain-containing protein</fullName>
    </recommendedName>
</protein>
<dbReference type="SUPFAM" id="SSF50939">
    <property type="entry name" value="Sialidases"/>
    <property type="match status" value="1"/>
</dbReference>
<dbReference type="GO" id="GO:0006623">
    <property type="term" value="P:protein targeting to vacuole"/>
    <property type="evidence" value="ECO:0007669"/>
    <property type="project" value="TreeGrafter"/>
</dbReference>
<dbReference type="GO" id="GO:0006895">
    <property type="term" value="P:Golgi to endosome transport"/>
    <property type="evidence" value="ECO:0007669"/>
    <property type="project" value="TreeGrafter"/>
</dbReference>
<dbReference type="EMBL" id="KN839118">
    <property type="protein sequence ID" value="KIJ90747.1"/>
    <property type="molecule type" value="Genomic_DNA"/>
</dbReference>
<dbReference type="InterPro" id="IPR031778">
    <property type="entry name" value="Sortilin_N"/>
</dbReference>
<dbReference type="GO" id="GO:0005794">
    <property type="term" value="C:Golgi apparatus"/>
    <property type="evidence" value="ECO:0007669"/>
    <property type="project" value="TreeGrafter"/>
</dbReference>
<evidence type="ECO:0000256" key="1">
    <source>
        <dbReference type="ARBA" id="ARBA00022737"/>
    </source>
</evidence>
<dbReference type="Pfam" id="PF15902">
    <property type="entry name" value="Sortilin-Vps10"/>
    <property type="match status" value="1"/>
</dbReference>
<feature type="domain" description="Sortilin N-terminal" evidence="3">
    <location>
        <begin position="5"/>
        <end position="132"/>
    </location>
</feature>
<name>A0A0C9X2F9_9AGAR</name>
<keyword evidence="5" id="KW-1185">Reference proteome</keyword>
<reference evidence="5" key="2">
    <citation type="submission" date="2015-01" db="EMBL/GenBank/DDBJ databases">
        <title>Evolutionary Origins and Diversification of the Mycorrhizal Mutualists.</title>
        <authorList>
            <consortium name="DOE Joint Genome Institute"/>
            <consortium name="Mycorrhizal Genomics Consortium"/>
            <person name="Kohler A."/>
            <person name="Kuo A."/>
            <person name="Nagy L.G."/>
            <person name="Floudas D."/>
            <person name="Copeland A."/>
            <person name="Barry K.W."/>
            <person name="Cichocki N."/>
            <person name="Veneault-Fourrey C."/>
            <person name="LaButti K."/>
            <person name="Lindquist E.A."/>
            <person name="Lipzen A."/>
            <person name="Lundell T."/>
            <person name="Morin E."/>
            <person name="Murat C."/>
            <person name="Riley R."/>
            <person name="Ohm R."/>
            <person name="Sun H."/>
            <person name="Tunlid A."/>
            <person name="Henrissat B."/>
            <person name="Grigoriev I.V."/>
            <person name="Hibbett D.S."/>
            <person name="Martin F."/>
        </authorList>
    </citation>
    <scope>NUCLEOTIDE SEQUENCE [LARGE SCALE GENOMIC DNA]</scope>
    <source>
        <strain evidence="5">LaAM-08-1</strain>
    </source>
</reference>
<sequence>MIPGRRSLELEVSLDGIHFATGKSPPSMHPETNTKLLFLHMTMSEAPAPFWGNILKSNSSGTYFGLENVNRDERGYVDFEEMIGLDGIALVNVVSNPTDATLSGHKQLQSRITHNDGSTWKPFTPPVVDSQGNK</sequence>
<accession>A0A0C9X2F9</accession>
<dbReference type="STRING" id="1095629.A0A0C9X2F9"/>
<dbReference type="InterPro" id="IPR036278">
    <property type="entry name" value="Sialidase_sf"/>
</dbReference>
<feature type="region of interest" description="Disordered" evidence="2">
    <location>
        <begin position="114"/>
        <end position="134"/>
    </location>
</feature>
<evidence type="ECO:0000259" key="3">
    <source>
        <dbReference type="Pfam" id="PF15902"/>
    </source>
</evidence>
<gene>
    <name evidence="4" type="ORF">K443DRAFT_116163</name>
</gene>
<dbReference type="GO" id="GO:0016020">
    <property type="term" value="C:membrane"/>
    <property type="evidence" value="ECO:0007669"/>
    <property type="project" value="TreeGrafter"/>
</dbReference>
<keyword evidence="1" id="KW-0677">Repeat</keyword>